<keyword evidence="8" id="KW-0399">Innate immunity</keyword>
<evidence type="ECO:0000256" key="10">
    <source>
        <dbReference type="ARBA" id="ARBA00022723"/>
    </source>
</evidence>
<feature type="compositionally biased region" description="Polar residues" evidence="18">
    <location>
        <begin position="465"/>
        <end position="474"/>
    </location>
</feature>
<dbReference type="SUPFAM" id="SSF57845">
    <property type="entry name" value="B-box zinc-binding domain"/>
    <property type="match status" value="1"/>
</dbReference>
<dbReference type="SMART" id="SM00449">
    <property type="entry name" value="SPRY"/>
    <property type="match status" value="1"/>
</dbReference>
<dbReference type="InterPro" id="IPR003877">
    <property type="entry name" value="SPRY_dom"/>
</dbReference>
<accession>A0A3Q0FWR6</accession>
<dbReference type="CDD" id="cd19769">
    <property type="entry name" value="Bbox2_TRIM16-like"/>
    <property type="match status" value="1"/>
</dbReference>
<evidence type="ECO:0000256" key="17">
    <source>
        <dbReference type="PROSITE-ProRule" id="PRU00175"/>
    </source>
</evidence>
<evidence type="ECO:0000256" key="8">
    <source>
        <dbReference type="ARBA" id="ARBA00022588"/>
    </source>
</evidence>
<dbReference type="InterPro" id="IPR006574">
    <property type="entry name" value="PRY"/>
</dbReference>
<keyword evidence="11 17" id="KW-0863">Zinc-finger</keyword>
<evidence type="ECO:0000256" key="9">
    <source>
        <dbReference type="ARBA" id="ARBA00022679"/>
    </source>
</evidence>
<evidence type="ECO:0000313" key="21">
    <source>
        <dbReference type="Proteomes" id="UP000189705"/>
    </source>
</evidence>
<dbReference type="FunFam" id="2.60.120.920:FF:000045">
    <property type="entry name" value="E3 ubiquitin/ISG15 ligase TRIM25"/>
    <property type="match status" value="1"/>
</dbReference>
<keyword evidence="16" id="KW-0539">Nucleus</keyword>
<evidence type="ECO:0000256" key="2">
    <source>
        <dbReference type="ARBA" id="ARBA00004123"/>
    </source>
</evidence>
<dbReference type="AlphaFoldDB" id="A0A3Q0FWR6"/>
<dbReference type="InterPro" id="IPR013083">
    <property type="entry name" value="Znf_RING/FYVE/PHD"/>
</dbReference>
<dbReference type="PANTHER" id="PTHR25465">
    <property type="entry name" value="B-BOX DOMAIN CONTAINING"/>
    <property type="match status" value="1"/>
</dbReference>
<dbReference type="Gene3D" id="2.60.120.920">
    <property type="match status" value="1"/>
</dbReference>
<keyword evidence="15" id="KW-0175">Coiled coil</keyword>
<dbReference type="SMART" id="SM00184">
    <property type="entry name" value="RING"/>
    <property type="match status" value="1"/>
</dbReference>
<evidence type="ECO:0000256" key="3">
    <source>
        <dbReference type="ARBA" id="ARBA00004496"/>
    </source>
</evidence>
<evidence type="ECO:0000259" key="20">
    <source>
        <dbReference type="PROSITE" id="PS50188"/>
    </source>
</evidence>
<comment type="pathway">
    <text evidence="4">Protein modification; protein ubiquitination.</text>
</comment>
<protein>
    <recommendedName>
        <fullName evidence="5">RING-type E3 ubiquitin transferase</fullName>
        <ecNumber evidence="5">2.3.2.27</ecNumber>
    </recommendedName>
</protein>
<dbReference type="GeneID" id="102370282"/>
<dbReference type="PANTHER" id="PTHR25465:SF77">
    <property type="entry name" value="E3 UBIQUITIN_ISG15 LIGASE TRIM25"/>
    <property type="match status" value="1"/>
</dbReference>
<dbReference type="InParanoid" id="A0A3Q0FWR6"/>
<dbReference type="Gene3D" id="3.30.160.60">
    <property type="entry name" value="Classic Zinc Finger"/>
    <property type="match status" value="1"/>
</dbReference>
<feature type="region of interest" description="Disordered" evidence="18">
    <location>
        <begin position="126"/>
        <end position="145"/>
    </location>
</feature>
<evidence type="ECO:0000256" key="11">
    <source>
        <dbReference type="ARBA" id="ARBA00022771"/>
    </source>
</evidence>
<evidence type="ECO:0000256" key="13">
    <source>
        <dbReference type="ARBA" id="ARBA00022833"/>
    </source>
</evidence>
<dbReference type="InterPro" id="IPR001870">
    <property type="entry name" value="B30.2/SPRY"/>
</dbReference>
<dbReference type="Pfam" id="PF13765">
    <property type="entry name" value="PRY"/>
    <property type="match status" value="1"/>
</dbReference>
<dbReference type="Pfam" id="PF25600">
    <property type="entry name" value="TRIM_CC"/>
    <property type="match status" value="1"/>
</dbReference>
<feature type="domain" description="B30.2/SPRY" evidence="20">
    <location>
        <begin position="498"/>
        <end position="689"/>
    </location>
</feature>
<dbReference type="InterPro" id="IPR051051">
    <property type="entry name" value="E3_ubiq-ligase_TRIM/RNF"/>
</dbReference>
<reference evidence="22" key="1">
    <citation type="submission" date="2025-08" db="UniProtKB">
        <authorList>
            <consortium name="RefSeq"/>
        </authorList>
    </citation>
    <scope>IDENTIFICATION</scope>
</reference>
<evidence type="ECO:0000313" key="22">
    <source>
        <dbReference type="RefSeq" id="XP_025052026.1"/>
    </source>
</evidence>
<dbReference type="CTD" id="7706"/>
<keyword evidence="22" id="KW-0436">Ligase</keyword>
<dbReference type="PROSITE" id="PS50089">
    <property type="entry name" value="ZF_RING_2"/>
    <property type="match status" value="1"/>
</dbReference>
<dbReference type="InterPro" id="IPR058030">
    <property type="entry name" value="TRIM8/14/16/25/29/45/65_CC"/>
</dbReference>
<dbReference type="InterPro" id="IPR043136">
    <property type="entry name" value="B30.2/SPRY_sf"/>
</dbReference>
<feature type="region of interest" description="Disordered" evidence="18">
    <location>
        <begin position="400"/>
        <end position="419"/>
    </location>
</feature>
<proteinExistence type="predicted"/>
<dbReference type="GO" id="GO:0045087">
    <property type="term" value="P:innate immune response"/>
    <property type="evidence" value="ECO:0007669"/>
    <property type="project" value="UniProtKB-KW"/>
</dbReference>
<evidence type="ECO:0000256" key="7">
    <source>
        <dbReference type="ARBA" id="ARBA00022553"/>
    </source>
</evidence>
<comment type="catalytic activity">
    <reaction evidence="1">
        <text>S-ubiquitinyl-[E2 ubiquitin-conjugating enzyme]-L-cysteine + [acceptor protein]-L-lysine = [E2 ubiquitin-conjugating enzyme]-L-cysteine + N(6)-ubiquitinyl-[acceptor protein]-L-lysine.</text>
        <dbReference type="EC" id="2.3.2.27"/>
    </reaction>
</comment>
<dbReference type="Pfam" id="PF00622">
    <property type="entry name" value="SPRY"/>
    <property type="match status" value="1"/>
</dbReference>
<evidence type="ECO:0000256" key="6">
    <source>
        <dbReference type="ARBA" id="ARBA00022490"/>
    </source>
</evidence>
<evidence type="ECO:0000256" key="14">
    <source>
        <dbReference type="ARBA" id="ARBA00022859"/>
    </source>
</evidence>
<keyword evidence="10" id="KW-0479">Metal-binding</keyword>
<feature type="compositionally biased region" description="Basic and acidic residues" evidence="18">
    <location>
        <begin position="134"/>
        <end position="145"/>
    </location>
</feature>
<dbReference type="PRINTS" id="PR01407">
    <property type="entry name" value="BUTYPHLNCDUF"/>
</dbReference>
<feature type="domain" description="RING-type" evidence="19">
    <location>
        <begin position="70"/>
        <end position="100"/>
    </location>
</feature>
<keyword evidence="13" id="KW-0862">Zinc</keyword>
<dbReference type="InterPro" id="IPR001841">
    <property type="entry name" value="Znf_RING"/>
</dbReference>
<comment type="subcellular location">
    <subcellularLocation>
        <location evidence="3">Cytoplasm</location>
    </subcellularLocation>
    <subcellularLocation>
        <location evidence="2">Nucleus</location>
    </subcellularLocation>
</comment>
<dbReference type="Proteomes" id="UP000189705">
    <property type="component" value="Unplaced"/>
</dbReference>
<evidence type="ECO:0000256" key="15">
    <source>
        <dbReference type="ARBA" id="ARBA00023054"/>
    </source>
</evidence>
<dbReference type="Gene3D" id="3.30.40.10">
    <property type="entry name" value="Zinc/RING finger domain, C3HC4 (zinc finger)"/>
    <property type="match status" value="1"/>
</dbReference>
<dbReference type="InterPro" id="IPR027370">
    <property type="entry name" value="Znf-RING_euk"/>
</dbReference>
<evidence type="ECO:0000256" key="12">
    <source>
        <dbReference type="ARBA" id="ARBA00022786"/>
    </source>
</evidence>
<dbReference type="GO" id="GO:0005634">
    <property type="term" value="C:nucleus"/>
    <property type="evidence" value="ECO:0007669"/>
    <property type="project" value="UniProtKB-SubCell"/>
</dbReference>
<dbReference type="STRING" id="38654.A0A3Q0FWR6"/>
<keyword evidence="6" id="KW-0963">Cytoplasm</keyword>
<dbReference type="Pfam" id="PF13445">
    <property type="entry name" value="zf-RING_UBOX"/>
    <property type="match status" value="1"/>
</dbReference>
<dbReference type="InterPro" id="IPR013320">
    <property type="entry name" value="ConA-like_dom_sf"/>
</dbReference>
<dbReference type="EC" id="2.3.2.27" evidence="5"/>
<evidence type="ECO:0000256" key="16">
    <source>
        <dbReference type="ARBA" id="ARBA00023242"/>
    </source>
</evidence>
<gene>
    <name evidence="22" type="primary">TRIM25</name>
</gene>
<keyword evidence="9" id="KW-0808">Transferase</keyword>
<keyword evidence="21" id="KW-1185">Reference proteome</keyword>
<dbReference type="PROSITE" id="PS50188">
    <property type="entry name" value="B302_SPRY"/>
    <property type="match status" value="1"/>
</dbReference>
<evidence type="ECO:0000256" key="5">
    <source>
        <dbReference type="ARBA" id="ARBA00012483"/>
    </source>
</evidence>
<name>A0A3Q0FWR6_ALLSI</name>
<evidence type="ECO:0000256" key="18">
    <source>
        <dbReference type="SAM" id="MobiDB-lite"/>
    </source>
</evidence>
<dbReference type="SUPFAM" id="SSF49899">
    <property type="entry name" value="Concanavalin A-like lectins/glucanases"/>
    <property type="match status" value="1"/>
</dbReference>
<feature type="region of interest" description="Disordered" evidence="18">
    <location>
        <begin position="450"/>
        <end position="499"/>
    </location>
</feature>
<organism evidence="21 22">
    <name type="scientific">Alligator sinensis</name>
    <name type="common">Chinese alligator</name>
    <dbReference type="NCBI Taxonomy" id="38654"/>
    <lineage>
        <taxon>Eukaryota</taxon>
        <taxon>Metazoa</taxon>
        <taxon>Chordata</taxon>
        <taxon>Craniata</taxon>
        <taxon>Vertebrata</taxon>
        <taxon>Euteleostomi</taxon>
        <taxon>Archelosauria</taxon>
        <taxon>Archosauria</taxon>
        <taxon>Crocodylia</taxon>
        <taxon>Alligatoridae</taxon>
        <taxon>Alligatorinae</taxon>
        <taxon>Alligator</taxon>
    </lineage>
</organism>
<dbReference type="InterPro" id="IPR003879">
    <property type="entry name" value="Butyrophylin_SPRY"/>
</dbReference>
<dbReference type="KEGG" id="asn:102370282"/>
<dbReference type="SMART" id="SM00589">
    <property type="entry name" value="PRY"/>
    <property type="match status" value="1"/>
</dbReference>
<keyword evidence="7" id="KW-0597">Phosphoprotein</keyword>
<dbReference type="GO" id="GO:0016874">
    <property type="term" value="F:ligase activity"/>
    <property type="evidence" value="ECO:0007669"/>
    <property type="project" value="UniProtKB-KW"/>
</dbReference>
<evidence type="ECO:0000256" key="1">
    <source>
        <dbReference type="ARBA" id="ARBA00000900"/>
    </source>
</evidence>
<dbReference type="Gene3D" id="4.10.830.40">
    <property type="match status" value="1"/>
</dbReference>
<dbReference type="RefSeq" id="XP_025052026.1">
    <property type="nucleotide sequence ID" value="XM_025196241.1"/>
</dbReference>
<dbReference type="PROSITE" id="PS00518">
    <property type="entry name" value="ZF_RING_1"/>
    <property type="match status" value="1"/>
</dbReference>
<dbReference type="InterPro" id="IPR017907">
    <property type="entry name" value="Znf_RING_CS"/>
</dbReference>
<keyword evidence="12" id="KW-0833">Ubl conjugation pathway</keyword>
<dbReference type="GO" id="GO:0061630">
    <property type="term" value="F:ubiquitin protein ligase activity"/>
    <property type="evidence" value="ECO:0007669"/>
    <property type="project" value="UniProtKB-EC"/>
</dbReference>
<dbReference type="SUPFAM" id="SSF57850">
    <property type="entry name" value="RING/U-box"/>
    <property type="match status" value="1"/>
</dbReference>
<sequence>MYVLQMFFCLVEFKLAIQESRKRTTISLNKSKFGAFVAFFTFRARAAQPWPCWRGWGAGRPAPCLFESPVTTPCGHNFCAACLDITWAGLRDTFSCPQCRCPFASKPELRKNTVLCRVVEQLQVGTDAPEGGEPEGKKGWEPEGKKGGELGPSQVACDSCPEAVAAVQTCLTCIPSFCAEHLRPHHDSLAFRVHELSAPVRDLQQKLCRDHHKLLDFYCPEHQSCICCICLVGHKACSASSLPEAKAQKELQLKKRLTELRNQNDKASMAMNEIKIRERKVTEAAAHNKDLLRNEFLEVKVLIEEQESQSVKKLEEEEKRVRDKFDYIHKVLGKKKSEIQSLKDKLENTLAVSDDIAFLEKAAKLQLPPTKDVFVPRIDLDSNVMHSVYQSATLLKETLKKSVSQPEEQRMEASGPPRPLIVEMRHPQWKPKPFCLVNVPLISPIKPMVPSKKPVGTQAPKGVKTPQQLPQESNVAADGKKIKPSKSVPNLASPDPDTSIESFLKKSREELLHYATKVTLDFNTAHNKVLLLEKNTKISVSETPQNYSSHPQRFSYCSQVLGFQCFKRGIYYWEVELQRNNFCGIGICYGSMDRQGADSRLGRNRSSWCIEWFNAKISAWHNDNEKSLPNTKATKIGVLLNWDAGFVLFLAVGEKVNLIYKFKAEFTEALYPAFWVFSSGTTLSICPLK</sequence>
<dbReference type="GO" id="GO:0005737">
    <property type="term" value="C:cytoplasm"/>
    <property type="evidence" value="ECO:0007669"/>
    <property type="project" value="UniProtKB-SubCell"/>
</dbReference>
<dbReference type="GO" id="GO:0008270">
    <property type="term" value="F:zinc ion binding"/>
    <property type="evidence" value="ECO:0007669"/>
    <property type="project" value="UniProtKB-KW"/>
</dbReference>
<evidence type="ECO:0000259" key="19">
    <source>
        <dbReference type="PROSITE" id="PS50089"/>
    </source>
</evidence>
<evidence type="ECO:0000256" key="4">
    <source>
        <dbReference type="ARBA" id="ARBA00004906"/>
    </source>
</evidence>
<keyword evidence="14" id="KW-0391">Immunity</keyword>